<evidence type="ECO:0000256" key="7">
    <source>
        <dbReference type="ARBA" id="ARBA00022915"/>
    </source>
</evidence>
<evidence type="ECO:0000256" key="13">
    <source>
        <dbReference type="PIRNR" id="PIRNR001365"/>
    </source>
</evidence>
<reference evidence="16" key="1">
    <citation type="submission" date="2024-01" db="EMBL/GenBank/DDBJ databases">
        <title>Sequencing the genomes of a sandfly, Sergentomyia squamirostris, and its two endosymbionts.</title>
        <authorList>
            <person name="Itokawa K."/>
            <person name="Sanjoba C."/>
        </authorList>
    </citation>
    <scope>NUCLEOTIDE SEQUENCE</scope>
    <source>
        <strain evidence="16">RiSSQ</strain>
    </source>
</reference>
<dbReference type="GO" id="GO:0008840">
    <property type="term" value="F:4-hydroxy-tetrahydrodipicolinate synthase activity"/>
    <property type="evidence" value="ECO:0007669"/>
    <property type="project" value="UniProtKB-UniRule"/>
</dbReference>
<evidence type="ECO:0000256" key="10">
    <source>
        <dbReference type="ARBA" id="ARBA00023270"/>
    </source>
</evidence>
<sequence>MENNIFKGLITAIITPFKDNKLDFVSLEKILNYQIDNKVDGVVIAGSTGEGPSLTLQEYQSLLEMAVEITKNRTQIIAGCSAITTSIAIDMIKICTKIPVDGLMCSIPSYVKPMQEGIYLHFEAIHNASMDRASNLPIMLYSVPSRTVVDFSDDTIVRLSKLPRIIALKDAGNDLERPLRIRAMVKDFNLLCGNDELALSYNVHSGVGCVSVASNVTPSLCKKLQDNCRDGNYQEALQIQQQLLPIYKALFAESNPIPVKYAVARLGLCSNELRLPLTSAGKVTEEKINKAMDYVGI</sequence>
<accession>A0AAT9G7R0</accession>
<comment type="subunit">
    <text evidence="12">Homotetramer; dimer of dimers.</text>
</comment>
<dbReference type="EC" id="4.3.3.7" evidence="4 12"/>
<evidence type="ECO:0000256" key="15">
    <source>
        <dbReference type="PIRSR" id="PIRSR001365-2"/>
    </source>
</evidence>
<dbReference type="NCBIfam" id="TIGR00674">
    <property type="entry name" value="dapA"/>
    <property type="match status" value="1"/>
</dbReference>
<dbReference type="PROSITE" id="PS00666">
    <property type="entry name" value="DHDPS_2"/>
    <property type="match status" value="1"/>
</dbReference>
<feature type="binding site" evidence="12 15">
    <location>
        <position position="210"/>
    </location>
    <ligand>
        <name>pyruvate</name>
        <dbReference type="ChEBI" id="CHEBI:15361"/>
    </ligand>
</feature>
<evidence type="ECO:0000256" key="4">
    <source>
        <dbReference type="ARBA" id="ARBA00012086"/>
    </source>
</evidence>
<feature type="active site" description="Proton donor/acceptor" evidence="12 14">
    <location>
        <position position="141"/>
    </location>
</feature>
<feature type="active site" description="Schiff-base intermediate with substrate" evidence="12 14">
    <location>
        <position position="169"/>
    </location>
</feature>
<dbReference type="GO" id="GO:0009436">
    <property type="term" value="P:glyoxylate catabolic process"/>
    <property type="evidence" value="ECO:0007669"/>
    <property type="project" value="TreeGrafter"/>
</dbReference>
<proteinExistence type="inferred from homology"/>
<dbReference type="InterPro" id="IPR020624">
    <property type="entry name" value="Schiff_base-form_aldolases_CS"/>
</dbReference>
<dbReference type="PIRSF" id="PIRSF001365">
    <property type="entry name" value="DHDPS"/>
    <property type="match status" value="1"/>
</dbReference>
<dbReference type="GO" id="GO:0005737">
    <property type="term" value="C:cytoplasm"/>
    <property type="evidence" value="ECO:0007669"/>
    <property type="project" value="UniProtKB-SubCell"/>
</dbReference>
<evidence type="ECO:0000256" key="8">
    <source>
        <dbReference type="ARBA" id="ARBA00023154"/>
    </source>
</evidence>
<feature type="site" description="Part of a proton relay during catalysis" evidence="12">
    <location>
        <position position="47"/>
    </location>
</feature>
<keyword evidence="10 12" id="KW-0704">Schiff base</keyword>
<dbReference type="EMBL" id="AP029170">
    <property type="protein sequence ID" value="BFD45821.1"/>
    <property type="molecule type" value="Genomic_DNA"/>
</dbReference>
<dbReference type="Gene3D" id="3.20.20.70">
    <property type="entry name" value="Aldolase class I"/>
    <property type="match status" value="1"/>
</dbReference>
<dbReference type="AlphaFoldDB" id="A0AAT9G7R0"/>
<dbReference type="GO" id="GO:0009089">
    <property type="term" value="P:lysine biosynthetic process via diaminopimelate"/>
    <property type="evidence" value="ECO:0007669"/>
    <property type="project" value="UniProtKB-UniRule"/>
</dbReference>
<feature type="binding site" evidence="12 15">
    <location>
        <position position="48"/>
    </location>
    <ligand>
        <name>pyruvate</name>
        <dbReference type="ChEBI" id="CHEBI:15361"/>
    </ligand>
</feature>
<comment type="caution">
    <text evidence="12">Was originally thought to be a dihydrodipicolinate synthase (DHDPS), catalyzing the condensation of (S)-aspartate-beta-semialdehyde [(S)-ASA] and pyruvate to dihydrodipicolinate (DHDP). However, it was shown in E.coli that the product of the enzymatic reaction is not dihydrodipicolinate but in fact (4S)-4-hydroxy-2,3,4,5-tetrahydro-(2S)-dipicolinic acid (HTPA), and that the consecutive dehydration reaction leading to DHDP is not spontaneous but catalyzed by DapB.</text>
</comment>
<comment type="similarity">
    <text evidence="3 12 13">Belongs to the DapA family.</text>
</comment>
<evidence type="ECO:0000256" key="3">
    <source>
        <dbReference type="ARBA" id="ARBA00007592"/>
    </source>
</evidence>
<comment type="catalytic activity">
    <reaction evidence="11 12">
        <text>L-aspartate 4-semialdehyde + pyruvate = (2S,4S)-4-hydroxy-2,3,4,5-tetrahydrodipicolinate + H2O + H(+)</text>
        <dbReference type="Rhea" id="RHEA:34171"/>
        <dbReference type="ChEBI" id="CHEBI:15361"/>
        <dbReference type="ChEBI" id="CHEBI:15377"/>
        <dbReference type="ChEBI" id="CHEBI:15378"/>
        <dbReference type="ChEBI" id="CHEBI:67139"/>
        <dbReference type="ChEBI" id="CHEBI:537519"/>
        <dbReference type="EC" id="4.3.3.7"/>
    </reaction>
</comment>
<protein>
    <recommendedName>
        <fullName evidence="4 12">4-hydroxy-tetrahydrodipicolinate synthase</fullName>
        <shortName evidence="12">HTPA synthase</shortName>
        <ecNumber evidence="4 12">4.3.3.7</ecNumber>
    </recommendedName>
</protein>
<organism evidence="16">
    <name type="scientific">Candidatus Tisiphia endosymbiont of Sergentomyia squamirostris</name>
    <dbReference type="NCBI Taxonomy" id="3113639"/>
    <lineage>
        <taxon>Bacteria</taxon>
        <taxon>Pseudomonadati</taxon>
        <taxon>Pseudomonadota</taxon>
        <taxon>Alphaproteobacteria</taxon>
        <taxon>Rickettsiales</taxon>
        <taxon>Rickettsiaceae</taxon>
        <taxon>Rickettsieae</taxon>
        <taxon>Candidatus Tisiphia</taxon>
    </lineage>
</organism>
<comment type="subcellular location">
    <subcellularLocation>
        <location evidence="12">Cytoplasm</location>
    </subcellularLocation>
</comment>
<comment type="function">
    <text evidence="1 12">Catalyzes the condensation of (S)-aspartate-beta-semialdehyde [(S)-ASA] and pyruvate to 4-hydroxy-tetrahydrodipicolinate (HTPA).</text>
</comment>
<evidence type="ECO:0000256" key="12">
    <source>
        <dbReference type="HAMAP-Rule" id="MF_00418"/>
    </source>
</evidence>
<dbReference type="Pfam" id="PF00701">
    <property type="entry name" value="DHDPS"/>
    <property type="match status" value="1"/>
</dbReference>
<evidence type="ECO:0000256" key="5">
    <source>
        <dbReference type="ARBA" id="ARBA00022490"/>
    </source>
</evidence>
<dbReference type="GO" id="GO:0019877">
    <property type="term" value="P:diaminopimelate biosynthetic process"/>
    <property type="evidence" value="ECO:0007669"/>
    <property type="project" value="UniProtKB-UniRule"/>
</dbReference>
<dbReference type="PANTHER" id="PTHR12128">
    <property type="entry name" value="DIHYDRODIPICOLINATE SYNTHASE"/>
    <property type="match status" value="1"/>
</dbReference>
<dbReference type="InterPro" id="IPR005263">
    <property type="entry name" value="DapA"/>
</dbReference>
<evidence type="ECO:0000256" key="14">
    <source>
        <dbReference type="PIRSR" id="PIRSR001365-1"/>
    </source>
</evidence>
<dbReference type="HAMAP" id="MF_00418">
    <property type="entry name" value="DapA"/>
    <property type="match status" value="1"/>
</dbReference>
<evidence type="ECO:0000256" key="6">
    <source>
        <dbReference type="ARBA" id="ARBA00022605"/>
    </source>
</evidence>
<keyword evidence="8 12" id="KW-0457">Lysine biosynthesis</keyword>
<dbReference type="SUPFAM" id="SSF51569">
    <property type="entry name" value="Aldolase"/>
    <property type="match status" value="1"/>
</dbReference>
<keyword evidence="9 12" id="KW-0456">Lyase</keyword>
<dbReference type="InterPro" id="IPR013785">
    <property type="entry name" value="Aldolase_TIM"/>
</dbReference>
<name>A0AAT9G7R0_9RICK</name>
<comment type="pathway">
    <text evidence="2 12">Amino-acid biosynthesis; L-lysine biosynthesis via DAP pathway; (S)-tetrahydrodipicolinate from L-aspartate: step 3/4.</text>
</comment>
<keyword evidence="7 12" id="KW-0220">Diaminopimelate biosynthesis</keyword>
<evidence type="ECO:0000256" key="1">
    <source>
        <dbReference type="ARBA" id="ARBA00003294"/>
    </source>
</evidence>
<dbReference type="InterPro" id="IPR002220">
    <property type="entry name" value="DapA-like"/>
</dbReference>
<dbReference type="PROSITE" id="PS00665">
    <property type="entry name" value="DHDPS_1"/>
    <property type="match status" value="1"/>
</dbReference>
<evidence type="ECO:0000256" key="2">
    <source>
        <dbReference type="ARBA" id="ARBA00005120"/>
    </source>
</evidence>
<keyword evidence="6 12" id="KW-0028">Amino-acid biosynthesis</keyword>
<evidence type="ECO:0000256" key="9">
    <source>
        <dbReference type="ARBA" id="ARBA00023239"/>
    </source>
</evidence>
<feature type="site" description="Part of a proton relay during catalysis" evidence="12">
    <location>
        <position position="110"/>
    </location>
</feature>
<evidence type="ECO:0000313" key="16">
    <source>
        <dbReference type="EMBL" id="BFD45821.1"/>
    </source>
</evidence>
<dbReference type="CDD" id="cd00950">
    <property type="entry name" value="DHDPS"/>
    <property type="match status" value="1"/>
</dbReference>
<keyword evidence="5 12" id="KW-0963">Cytoplasm</keyword>
<dbReference type="InterPro" id="IPR020625">
    <property type="entry name" value="Schiff_base-form_aldolases_AS"/>
</dbReference>
<gene>
    <name evidence="12 16" type="primary">dapA</name>
    <name evidence="16" type="ORF">DMENIID0002_04670</name>
</gene>
<dbReference type="SMART" id="SM01130">
    <property type="entry name" value="DHDPS"/>
    <property type="match status" value="1"/>
</dbReference>
<evidence type="ECO:0000256" key="11">
    <source>
        <dbReference type="ARBA" id="ARBA00047836"/>
    </source>
</evidence>
<dbReference type="PRINTS" id="PR00146">
    <property type="entry name" value="DHPICSNTHASE"/>
</dbReference>
<dbReference type="PANTHER" id="PTHR12128:SF66">
    <property type="entry name" value="4-HYDROXY-2-OXOGLUTARATE ALDOLASE, MITOCHONDRIAL"/>
    <property type="match status" value="1"/>
</dbReference>
<dbReference type="GO" id="GO:0008700">
    <property type="term" value="F:(R,S)-4-hydroxy-2-oxoglutarate aldolase activity"/>
    <property type="evidence" value="ECO:0007669"/>
    <property type="project" value="TreeGrafter"/>
</dbReference>